<dbReference type="AlphaFoldDB" id="A0A845GIL9"/>
<evidence type="ECO:0000313" key="3">
    <source>
        <dbReference type="EMBL" id="MYM94134.1"/>
    </source>
</evidence>
<organism evidence="3 4">
    <name type="scientific">Duganella vulcania</name>
    <dbReference type="NCBI Taxonomy" id="2692166"/>
    <lineage>
        <taxon>Bacteria</taxon>
        <taxon>Pseudomonadati</taxon>
        <taxon>Pseudomonadota</taxon>
        <taxon>Betaproteobacteria</taxon>
        <taxon>Burkholderiales</taxon>
        <taxon>Oxalobacteraceae</taxon>
        <taxon>Telluria group</taxon>
        <taxon>Duganella</taxon>
    </lineage>
</organism>
<dbReference type="Pfam" id="PF07589">
    <property type="entry name" value="PEP-CTERM"/>
    <property type="match status" value="1"/>
</dbReference>
<dbReference type="Proteomes" id="UP000447355">
    <property type="component" value="Unassembled WGS sequence"/>
</dbReference>
<feature type="signal peptide" evidence="1">
    <location>
        <begin position="1"/>
        <end position="20"/>
    </location>
</feature>
<protein>
    <submittedName>
        <fullName evidence="3">PEP-CTERM sorting domain-containing protein</fullName>
    </submittedName>
</protein>
<keyword evidence="1" id="KW-0732">Signal</keyword>
<dbReference type="NCBIfam" id="TIGR02595">
    <property type="entry name" value="PEP_CTERM"/>
    <property type="match status" value="1"/>
</dbReference>
<accession>A0A845GIL9</accession>
<evidence type="ECO:0000313" key="4">
    <source>
        <dbReference type="Proteomes" id="UP000447355"/>
    </source>
</evidence>
<name>A0A845GIL9_9BURK</name>
<comment type="caution">
    <text evidence="3">The sequence shown here is derived from an EMBL/GenBank/DDBJ whole genome shotgun (WGS) entry which is preliminary data.</text>
</comment>
<feature type="chain" id="PRO_5032374862" evidence="1">
    <location>
        <begin position="21"/>
        <end position="167"/>
    </location>
</feature>
<dbReference type="InterPro" id="IPR013424">
    <property type="entry name" value="Ice-binding_C"/>
</dbReference>
<reference evidence="3" key="1">
    <citation type="submission" date="2019-12" db="EMBL/GenBank/DDBJ databases">
        <title>Novel species isolated from a subtropical stream in China.</title>
        <authorList>
            <person name="Lu H."/>
        </authorList>
    </citation>
    <scope>NUCLEOTIDE SEQUENCE [LARGE SCALE GENOMIC DNA]</scope>
    <source>
        <strain evidence="3">FT81W</strain>
    </source>
</reference>
<proteinExistence type="predicted"/>
<gene>
    <name evidence="3" type="ORF">GTP90_09720</name>
</gene>
<dbReference type="RefSeq" id="WP_161083329.1">
    <property type="nucleotide sequence ID" value="NZ_WWCX01000011.1"/>
</dbReference>
<sequence length="167" mass="17091">MKRKLLAATFFALASSFASAADQSVFVTTTPVLDTDNHFIGITAGLDGILSGGLDVITFTGLAAGTYKFNVSVSGQNLYFDPLLSNLNGYTGVAVNAGIASFEYIGIIGASPFTLNLAGVAGPKALYSGDVTVTAVPEPSTYAMLAAGLGVLGMIRRRKSAARTNAA</sequence>
<evidence type="ECO:0000256" key="1">
    <source>
        <dbReference type="SAM" id="SignalP"/>
    </source>
</evidence>
<dbReference type="NCBIfam" id="NF038126">
    <property type="entry name" value="PEP_CTERM_FxDxF"/>
    <property type="match status" value="1"/>
</dbReference>
<evidence type="ECO:0000259" key="2">
    <source>
        <dbReference type="Pfam" id="PF07589"/>
    </source>
</evidence>
<feature type="domain" description="Ice-binding protein C-terminal" evidence="2">
    <location>
        <begin position="135"/>
        <end position="159"/>
    </location>
</feature>
<dbReference type="EMBL" id="WWCX01000011">
    <property type="protein sequence ID" value="MYM94134.1"/>
    <property type="molecule type" value="Genomic_DNA"/>
</dbReference>